<dbReference type="PANTHER" id="PTHR24321">
    <property type="entry name" value="DEHYDROGENASES, SHORT CHAIN"/>
    <property type="match status" value="1"/>
</dbReference>
<dbReference type="CDD" id="cd05233">
    <property type="entry name" value="SDR_c"/>
    <property type="match status" value="1"/>
</dbReference>
<dbReference type="RefSeq" id="WP_175168791.1">
    <property type="nucleotide sequence ID" value="NZ_CADIJQ010000001.1"/>
</dbReference>
<dbReference type="SUPFAM" id="SSF51735">
    <property type="entry name" value="NAD(P)-binding Rossmann-fold domains"/>
    <property type="match status" value="1"/>
</dbReference>
<evidence type="ECO:0000256" key="3">
    <source>
        <dbReference type="RuleBase" id="RU000363"/>
    </source>
</evidence>
<dbReference type="Gene3D" id="3.40.50.720">
    <property type="entry name" value="NAD(P)-binding Rossmann-like Domain"/>
    <property type="match status" value="1"/>
</dbReference>
<evidence type="ECO:0000313" key="5">
    <source>
        <dbReference type="Proteomes" id="UP000494269"/>
    </source>
</evidence>
<protein>
    <submittedName>
        <fullName evidence="4">2-(R)-hydroxypropyl-CoM dehydrogenase</fullName>
        <ecNumber evidence="4">1.1.1.268</ecNumber>
    </submittedName>
</protein>
<keyword evidence="2 4" id="KW-0560">Oxidoreductase</keyword>
<dbReference type="InterPro" id="IPR002347">
    <property type="entry name" value="SDR_fam"/>
</dbReference>
<dbReference type="InterPro" id="IPR036291">
    <property type="entry name" value="NAD(P)-bd_dom_sf"/>
</dbReference>
<dbReference type="AlphaFoldDB" id="A0A6S6Z8U9"/>
<evidence type="ECO:0000256" key="2">
    <source>
        <dbReference type="ARBA" id="ARBA00023002"/>
    </source>
</evidence>
<dbReference type="Proteomes" id="UP000494269">
    <property type="component" value="Unassembled WGS sequence"/>
</dbReference>
<organism evidence="4 5">
    <name type="scientific">Achromobacter kerstersii</name>
    <dbReference type="NCBI Taxonomy" id="1353890"/>
    <lineage>
        <taxon>Bacteria</taxon>
        <taxon>Pseudomonadati</taxon>
        <taxon>Pseudomonadota</taxon>
        <taxon>Betaproteobacteria</taxon>
        <taxon>Burkholderiales</taxon>
        <taxon>Alcaligenaceae</taxon>
        <taxon>Achromobacter</taxon>
    </lineage>
</organism>
<dbReference type="GO" id="GO:0050574">
    <property type="term" value="F:2-(R)-hydroxypropyl-CoM dehydrogenase activity"/>
    <property type="evidence" value="ECO:0007669"/>
    <property type="project" value="UniProtKB-EC"/>
</dbReference>
<dbReference type="PRINTS" id="PR00081">
    <property type="entry name" value="GDHRDH"/>
</dbReference>
<accession>A0A6S6Z8U9</accession>
<dbReference type="EC" id="1.1.1.268" evidence="4"/>
<evidence type="ECO:0000256" key="1">
    <source>
        <dbReference type="ARBA" id="ARBA00006484"/>
    </source>
</evidence>
<name>A0A6S6Z8U9_9BURK</name>
<dbReference type="PANTHER" id="PTHR24321:SF8">
    <property type="entry name" value="ESTRADIOL 17-BETA-DEHYDROGENASE 8-RELATED"/>
    <property type="match status" value="1"/>
</dbReference>
<reference evidence="4 5" key="1">
    <citation type="submission" date="2020-04" db="EMBL/GenBank/DDBJ databases">
        <authorList>
            <person name="De Canck E."/>
        </authorList>
    </citation>
    <scope>NUCLEOTIDE SEQUENCE [LARGE SCALE GENOMIC DNA]</scope>
    <source>
        <strain evidence="4 5">LMG 3441</strain>
    </source>
</reference>
<proteinExistence type="inferred from homology"/>
<evidence type="ECO:0000313" key="4">
    <source>
        <dbReference type="EMBL" id="CAB3663573.1"/>
    </source>
</evidence>
<dbReference type="PRINTS" id="PR00080">
    <property type="entry name" value="SDRFAMILY"/>
</dbReference>
<sequence>MSGPVTIVTGGTFGLGLSITVSLARRGHRVLAFGLRQAQVSSTAVGFSELEQALSEENLSGQVELMEADVSREGDTIAVARRALDRFGRIDGLVNNAAIGPLGTVMDTSPEVFERIQKVNIGGIYLMSRQVIPTMREQGGGSIVNIGSGAGYGKPNMAAYAASKGALLALSSAMAYDHFHERIRVNVAIPGGGGIVSGMSVGRFGGDESVFKRRPAPGTVAGRPATGEDLAGAVAFLLSEDAAAISGTVVDVGCFSHQGGPVPHRP</sequence>
<dbReference type="Pfam" id="PF00106">
    <property type="entry name" value="adh_short"/>
    <property type="match status" value="1"/>
</dbReference>
<keyword evidence="5" id="KW-1185">Reference proteome</keyword>
<gene>
    <name evidence="4" type="primary">xecD_2</name>
    <name evidence="4" type="ORF">LMG3441_00690</name>
</gene>
<dbReference type="EMBL" id="CADIJQ010000001">
    <property type="protein sequence ID" value="CAB3663573.1"/>
    <property type="molecule type" value="Genomic_DNA"/>
</dbReference>
<comment type="similarity">
    <text evidence="1 3">Belongs to the short-chain dehydrogenases/reductases (SDR) family.</text>
</comment>